<comment type="subcellular location">
    <subcellularLocation>
        <location evidence="1">Secreted</location>
    </subcellularLocation>
</comment>
<evidence type="ECO:0000256" key="3">
    <source>
        <dbReference type="ARBA" id="ARBA00023157"/>
    </source>
</evidence>
<dbReference type="FunFam" id="2.40.10.10:FF:000038">
    <property type="entry name" value="Serine protease"/>
    <property type="match status" value="1"/>
</dbReference>
<dbReference type="GO" id="GO:0004252">
    <property type="term" value="F:serine-type endopeptidase activity"/>
    <property type="evidence" value="ECO:0007669"/>
    <property type="project" value="InterPro"/>
</dbReference>
<dbReference type="PANTHER" id="PTHR24252:SF7">
    <property type="entry name" value="HYALIN"/>
    <property type="match status" value="1"/>
</dbReference>
<dbReference type="EnsemblMetazoa" id="GBRI036089-RA">
    <property type="protein sequence ID" value="GBRI036089-PA"/>
    <property type="gene ID" value="GBRI036089"/>
</dbReference>
<keyword evidence="6" id="KW-0645">Protease</keyword>
<evidence type="ECO:0000256" key="6">
    <source>
        <dbReference type="RuleBase" id="RU363034"/>
    </source>
</evidence>
<evidence type="ECO:0000256" key="7">
    <source>
        <dbReference type="SAM" id="MobiDB-lite"/>
    </source>
</evidence>
<keyword evidence="2" id="KW-0964">Secreted</keyword>
<feature type="region of interest" description="Disordered" evidence="7">
    <location>
        <begin position="300"/>
        <end position="327"/>
    </location>
</feature>
<dbReference type="Proteomes" id="UP000091820">
    <property type="component" value="Unassembled WGS sequence"/>
</dbReference>
<dbReference type="VEuPathDB" id="VectorBase:GBRI036089"/>
<dbReference type="GO" id="GO:0006508">
    <property type="term" value="P:proteolysis"/>
    <property type="evidence" value="ECO:0007669"/>
    <property type="project" value="UniProtKB-KW"/>
</dbReference>
<dbReference type="SMART" id="SM00020">
    <property type="entry name" value="Tryp_SPc"/>
    <property type="match status" value="1"/>
</dbReference>
<dbReference type="InterPro" id="IPR001254">
    <property type="entry name" value="Trypsin_dom"/>
</dbReference>
<evidence type="ECO:0000256" key="8">
    <source>
        <dbReference type="SAM" id="SignalP"/>
    </source>
</evidence>
<keyword evidence="8" id="KW-0732">Signal</keyword>
<organism evidence="10 11">
    <name type="scientific">Glossina brevipalpis</name>
    <dbReference type="NCBI Taxonomy" id="37001"/>
    <lineage>
        <taxon>Eukaryota</taxon>
        <taxon>Metazoa</taxon>
        <taxon>Ecdysozoa</taxon>
        <taxon>Arthropoda</taxon>
        <taxon>Hexapoda</taxon>
        <taxon>Insecta</taxon>
        <taxon>Pterygota</taxon>
        <taxon>Neoptera</taxon>
        <taxon>Endopterygota</taxon>
        <taxon>Diptera</taxon>
        <taxon>Brachycera</taxon>
        <taxon>Muscomorpha</taxon>
        <taxon>Hippoboscoidea</taxon>
        <taxon>Glossinidae</taxon>
        <taxon>Glossina</taxon>
    </lineage>
</organism>
<evidence type="ECO:0000256" key="2">
    <source>
        <dbReference type="ARBA" id="ARBA00022525"/>
    </source>
</evidence>
<dbReference type="PROSITE" id="PS00135">
    <property type="entry name" value="TRYPSIN_SER"/>
    <property type="match status" value="1"/>
</dbReference>
<feature type="signal peptide" evidence="8">
    <location>
        <begin position="1"/>
        <end position="23"/>
    </location>
</feature>
<dbReference type="PANTHER" id="PTHR24252">
    <property type="entry name" value="ACROSIN-RELATED"/>
    <property type="match status" value="1"/>
</dbReference>
<evidence type="ECO:0000256" key="4">
    <source>
        <dbReference type="ARBA" id="ARBA00068096"/>
    </source>
</evidence>
<dbReference type="PROSITE" id="PS50240">
    <property type="entry name" value="TRYPSIN_DOM"/>
    <property type="match status" value="1"/>
</dbReference>
<dbReference type="PROSITE" id="PS00134">
    <property type="entry name" value="TRYPSIN_HIS"/>
    <property type="match status" value="1"/>
</dbReference>
<keyword evidence="6" id="KW-0720">Serine protease</keyword>
<evidence type="ECO:0000256" key="1">
    <source>
        <dbReference type="ARBA" id="ARBA00004613"/>
    </source>
</evidence>
<reference evidence="11" key="1">
    <citation type="submission" date="2014-03" db="EMBL/GenBank/DDBJ databases">
        <authorList>
            <person name="Aksoy S."/>
            <person name="Warren W."/>
            <person name="Wilson R.K."/>
        </authorList>
    </citation>
    <scope>NUCLEOTIDE SEQUENCE [LARGE SCALE GENOMIC DNA]</scope>
    <source>
        <strain evidence="11">IAEA</strain>
    </source>
</reference>
<dbReference type="InterPro" id="IPR001314">
    <property type="entry name" value="Peptidase_S1A"/>
</dbReference>
<dbReference type="SUPFAM" id="SSF50494">
    <property type="entry name" value="Trypsin-like serine proteases"/>
    <property type="match status" value="1"/>
</dbReference>
<protein>
    <recommendedName>
        <fullName evidence="4">Phenoloxidase-activating factor 2</fullName>
    </recommendedName>
    <alternativeName>
        <fullName evidence="5">Prophenoloxidase-activating factor II</fullName>
    </alternativeName>
</protein>
<dbReference type="Gene3D" id="2.40.10.10">
    <property type="entry name" value="Trypsin-like serine proteases"/>
    <property type="match status" value="1"/>
</dbReference>
<evidence type="ECO:0000259" key="9">
    <source>
        <dbReference type="PROSITE" id="PS50240"/>
    </source>
</evidence>
<dbReference type="CDD" id="cd00190">
    <property type="entry name" value="Tryp_SPc"/>
    <property type="match status" value="1"/>
</dbReference>
<reference evidence="10" key="2">
    <citation type="submission" date="2020-05" db="UniProtKB">
        <authorList>
            <consortium name="EnsemblMetazoa"/>
        </authorList>
    </citation>
    <scope>IDENTIFICATION</scope>
    <source>
        <strain evidence="10">IAEA</strain>
    </source>
</reference>
<dbReference type="InterPro" id="IPR043504">
    <property type="entry name" value="Peptidase_S1_PA_chymotrypsin"/>
</dbReference>
<keyword evidence="11" id="KW-1185">Reference proteome</keyword>
<evidence type="ECO:0000313" key="10">
    <source>
        <dbReference type="EnsemblMetazoa" id="GBRI036089-PA"/>
    </source>
</evidence>
<evidence type="ECO:0000313" key="11">
    <source>
        <dbReference type="Proteomes" id="UP000091820"/>
    </source>
</evidence>
<dbReference type="STRING" id="37001.A0A1A9WXH1"/>
<keyword evidence="6" id="KW-0378">Hydrolase</keyword>
<evidence type="ECO:0000256" key="5">
    <source>
        <dbReference type="ARBA" id="ARBA00076468"/>
    </source>
</evidence>
<feature type="compositionally biased region" description="Pro residues" evidence="7">
    <location>
        <begin position="300"/>
        <end position="309"/>
    </location>
</feature>
<dbReference type="InterPro" id="IPR009003">
    <property type="entry name" value="Peptidase_S1_PA"/>
</dbReference>
<feature type="chain" id="PRO_5008400834" description="Phenoloxidase-activating factor 2" evidence="8">
    <location>
        <begin position="24"/>
        <end position="650"/>
    </location>
</feature>
<dbReference type="PRINTS" id="PR00722">
    <property type="entry name" value="CHYMOTRYPSIN"/>
</dbReference>
<proteinExistence type="predicted"/>
<dbReference type="AlphaFoldDB" id="A0A1A9WXH1"/>
<dbReference type="InterPro" id="IPR018114">
    <property type="entry name" value="TRYPSIN_HIS"/>
</dbReference>
<feature type="domain" description="Peptidase S1" evidence="9">
    <location>
        <begin position="411"/>
        <end position="650"/>
    </location>
</feature>
<dbReference type="InterPro" id="IPR033116">
    <property type="entry name" value="TRYPSIN_SER"/>
</dbReference>
<dbReference type="GO" id="GO:0005576">
    <property type="term" value="C:extracellular region"/>
    <property type="evidence" value="ECO:0007669"/>
    <property type="project" value="UniProtKB-SubCell"/>
</dbReference>
<sequence>MFKKWKRSLFGIFLMQLFIKTSGGNLEIKVKNDTYSETGRGDVIHEMFLNCHAINKENSTTTIATNHDKLAASLSKKSVQEKEPLSPLNQFFSKKFSRNRASRHIYYYVPQHFYIQNLFIECCLTNQDSLKLCGNIDHCKPQQIIPRHNDREQWPPTTSPERCKFFDVYARAISGVRCIFANNNEKHISQNKGNLPSTIQKPDINVQLFGNVFPSDSNDNSAEVVEIPDNFSHSPESSINHSENEEENNVAYDPIAENEWRKTPFYGIAHYPWIPQLIPFEDTHQQWPPPLPTHPPAIANWPPPIPTHPPNHHYPTHPPSSTQLTPNKDFSTTVMTTTTTTRLTTSSAITTTTKKPPNYPNYPGYPYYPPYRPLSTSTTTTTSSPMDVSIPSSLPSKCGVQNFISPDQERIVGGSNASPYEFPWIVVLFKSGRQFCGGSLITNDHILTAAHCVARMNSWDVAALTAHLGDYNIRTDFEVQHTTRRIKRVVRHKGFDYNTLHNDIAILTLDKPVRFSHEIQPICLPSSPSQQTRNYSGQLGIVAGWGSLRENGPQPAVLQKVKVPIWTNTLCAQKYGRAAPGGIINSMICAGQATKDSCSGDSGGPLIVNEAGRYVQVGIVSWGIGCGKGQYPGVYTRVTSLLSWIYKNLK</sequence>
<dbReference type="Pfam" id="PF00089">
    <property type="entry name" value="Trypsin"/>
    <property type="match status" value="1"/>
</dbReference>
<name>A0A1A9WXH1_9MUSC</name>
<keyword evidence="3" id="KW-1015">Disulfide bond</keyword>
<accession>A0A1A9WXH1</accession>